<name>A0AAX1N4E4_9BACT</name>
<keyword evidence="4" id="KW-1185">Reference proteome</keyword>
<dbReference type="EC" id="2.4.-.-" evidence="3"/>
<sequence>MSKLPISVLIPVKNEEKNIERCISRLIDFDEIIVIDSNSTDKTPDIASNNGARVINFIWDGKFPKKRNWALRNIDIRNDWVLFIDADEFLTNEFLNEIKSKFNKESNHKGYWLNFTNFFMGKQLLHGDKMKKLALFNRNYGEYERIDEDSWSHLDMEVHEHPIINGDIGEIKSPITHNDFRGLTHYIDKHNQYSSWEAKRYVNLKGDYTNLTKRQKLKYKLLKIGILPTFYFFSTYFLKFGFLDGIAGYYFAHYKKNYFIQIQTKVKEFKSI</sequence>
<dbReference type="Gene3D" id="3.90.550.10">
    <property type="entry name" value="Spore Coat Polysaccharide Biosynthesis Protein SpsA, Chain A"/>
    <property type="match status" value="1"/>
</dbReference>
<protein>
    <submittedName>
        <fullName evidence="3">Glycosyltransferase</fullName>
        <ecNumber evidence="3">2.4.-.-</ecNumber>
    </submittedName>
</protein>
<dbReference type="CDD" id="cd02511">
    <property type="entry name" value="Beta4Glucosyltransferase"/>
    <property type="match status" value="1"/>
</dbReference>
<dbReference type="PANTHER" id="PTHR43630:SF2">
    <property type="entry name" value="GLYCOSYLTRANSFERASE"/>
    <property type="match status" value="1"/>
</dbReference>
<dbReference type="SUPFAM" id="SSF53448">
    <property type="entry name" value="Nucleotide-diphospho-sugar transferases"/>
    <property type="match status" value="1"/>
</dbReference>
<dbReference type="Pfam" id="PF00535">
    <property type="entry name" value="Glycos_transf_2"/>
    <property type="match status" value="1"/>
</dbReference>
<feature type="domain" description="Glycosyltransferase 2-like" evidence="2">
    <location>
        <begin position="7"/>
        <end position="105"/>
    </location>
</feature>
<accession>A0AAX1N4E4</accession>
<dbReference type="GO" id="GO:0016757">
    <property type="term" value="F:glycosyltransferase activity"/>
    <property type="evidence" value="ECO:0007669"/>
    <property type="project" value="UniProtKB-KW"/>
</dbReference>
<dbReference type="KEGG" id="fya:KMW28_13790"/>
<evidence type="ECO:0000256" key="1">
    <source>
        <dbReference type="ARBA" id="ARBA00038494"/>
    </source>
</evidence>
<keyword evidence="3" id="KW-0808">Transferase</keyword>
<comment type="similarity">
    <text evidence="1">Belongs to the glycosyltransferase 2 family. WaaE/KdtX subfamily.</text>
</comment>
<dbReference type="EMBL" id="CP076132">
    <property type="protein sequence ID" value="QWG00723.1"/>
    <property type="molecule type" value="Genomic_DNA"/>
</dbReference>
<evidence type="ECO:0000313" key="4">
    <source>
        <dbReference type="Proteomes" id="UP000678679"/>
    </source>
</evidence>
<dbReference type="AlphaFoldDB" id="A0AAX1N4E4"/>
<dbReference type="InterPro" id="IPR029044">
    <property type="entry name" value="Nucleotide-diphossugar_trans"/>
</dbReference>
<evidence type="ECO:0000313" key="3">
    <source>
        <dbReference type="EMBL" id="QWG00723.1"/>
    </source>
</evidence>
<proteinExistence type="inferred from homology"/>
<keyword evidence="3" id="KW-0328">Glycosyltransferase</keyword>
<organism evidence="3 4">
    <name type="scientific">Flammeovirga yaeyamensis</name>
    <dbReference type="NCBI Taxonomy" id="367791"/>
    <lineage>
        <taxon>Bacteria</taxon>
        <taxon>Pseudomonadati</taxon>
        <taxon>Bacteroidota</taxon>
        <taxon>Cytophagia</taxon>
        <taxon>Cytophagales</taxon>
        <taxon>Flammeovirgaceae</taxon>
        <taxon>Flammeovirga</taxon>
    </lineage>
</organism>
<dbReference type="PANTHER" id="PTHR43630">
    <property type="entry name" value="POLY-BETA-1,6-N-ACETYL-D-GLUCOSAMINE SYNTHASE"/>
    <property type="match status" value="1"/>
</dbReference>
<evidence type="ECO:0000259" key="2">
    <source>
        <dbReference type="Pfam" id="PF00535"/>
    </source>
</evidence>
<reference evidence="3 4" key="1">
    <citation type="submission" date="2021-05" db="EMBL/GenBank/DDBJ databases">
        <title>Comparative genomic studies on the polysaccharide-degrading batcterial strains of the Flammeovirga genus.</title>
        <authorList>
            <person name="Zewei F."/>
            <person name="Zheng Z."/>
            <person name="Yu L."/>
            <person name="Ruyue G."/>
            <person name="Yanhong M."/>
            <person name="Yuanyuan C."/>
            <person name="Jingyan G."/>
            <person name="Wenjun H."/>
        </authorList>
    </citation>
    <scope>NUCLEOTIDE SEQUENCE [LARGE SCALE GENOMIC DNA]</scope>
    <source>
        <strain evidence="3 4">NBRC:100898</strain>
    </source>
</reference>
<dbReference type="Proteomes" id="UP000678679">
    <property type="component" value="Chromosome 1"/>
</dbReference>
<gene>
    <name evidence="3" type="ORF">KMW28_13790</name>
</gene>
<dbReference type="RefSeq" id="WP_169666265.1">
    <property type="nucleotide sequence ID" value="NZ_CP076132.1"/>
</dbReference>
<dbReference type="InterPro" id="IPR001173">
    <property type="entry name" value="Glyco_trans_2-like"/>
</dbReference>